<dbReference type="EMBL" id="KV878888">
    <property type="protein sequence ID" value="OJJ89312.1"/>
    <property type="molecule type" value="Genomic_DNA"/>
</dbReference>
<organism evidence="12 13">
    <name type="scientific">Aspergillus glaucus CBS 516.65</name>
    <dbReference type="NCBI Taxonomy" id="1160497"/>
    <lineage>
        <taxon>Eukaryota</taxon>
        <taxon>Fungi</taxon>
        <taxon>Dikarya</taxon>
        <taxon>Ascomycota</taxon>
        <taxon>Pezizomycotina</taxon>
        <taxon>Eurotiomycetes</taxon>
        <taxon>Eurotiomycetidae</taxon>
        <taxon>Eurotiales</taxon>
        <taxon>Aspergillaceae</taxon>
        <taxon>Aspergillus</taxon>
        <taxon>Aspergillus subgen. Aspergillus</taxon>
    </lineage>
</organism>
<dbReference type="GO" id="GO:0016020">
    <property type="term" value="C:membrane"/>
    <property type="evidence" value="ECO:0007669"/>
    <property type="project" value="UniProtKB-SubCell"/>
</dbReference>
<comment type="pathway">
    <text evidence="2">Lipid metabolism.</text>
</comment>
<proteinExistence type="inferred from homology"/>
<dbReference type="AlphaFoldDB" id="A0A1L9VZH6"/>
<protein>
    <submittedName>
        <fullName evidence="12">Uncharacterized protein</fullName>
    </submittedName>
</protein>
<evidence type="ECO:0000313" key="12">
    <source>
        <dbReference type="EMBL" id="OJJ89312.1"/>
    </source>
</evidence>
<accession>A0A1L9VZH6</accession>
<evidence type="ECO:0000256" key="11">
    <source>
        <dbReference type="SAM" id="Phobius"/>
    </source>
</evidence>
<evidence type="ECO:0000256" key="7">
    <source>
        <dbReference type="ARBA" id="ARBA00023002"/>
    </source>
</evidence>
<dbReference type="GO" id="GO:0046872">
    <property type="term" value="F:metal ion binding"/>
    <property type="evidence" value="ECO:0007669"/>
    <property type="project" value="UniProtKB-KW"/>
</dbReference>
<dbReference type="STRING" id="1160497.A0A1L9VZH6"/>
<keyword evidence="4 11" id="KW-0812">Transmembrane</keyword>
<evidence type="ECO:0000256" key="3">
    <source>
        <dbReference type="ARBA" id="ARBA00009295"/>
    </source>
</evidence>
<dbReference type="VEuPathDB" id="FungiDB:ASPGLDRAFT_1489871"/>
<dbReference type="GO" id="GO:0006629">
    <property type="term" value="P:lipid metabolic process"/>
    <property type="evidence" value="ECO:0007669"/>
    <property type="project" value="UniProtKB-KW"/>
</dbReference>
<name>A0A1L9VZH6_ASPGL</name>
<gene>
    <name evidence="12" type="ORF">ASPGLDRAFT_1489871</name>
</gene>
<feature type="transmembrane region" description="Helical" evidence="11">
    <location>
        <begin position="186"/>
        <end position="211"/>
    </location>
</feature>
<dbReference type="PANTHER" id="PTHR19353">
    <property type="entry name" value="FATTY ACID DESATURASE 2"/>
    <property type="match status" value="1"/>
</dbReference>
<keyword evidence="13" id="KW-1185">Reference proteome</keyword>
<evidence type="ECO:0000256" key="6">
    <source>
        <dbReference type="ARBA" id="ARBA00022989"/>
    </source>
</evidence>
<keyword evidence="7" id="KW-0560">Oxidoreductase</keyword>
<keyword evidence="5" id="KW-0479">Metal-binding</keyword>
<keyword evidence="8" id="KW-0408">Iron</keyword>
<keyword evidence="10 11" id="KW-0472">Membrane</keyword>
<evidence type="ECO:0000256" key="2">
    <source>
        <dbReference type="ARBA" id="ARBA00005189"/>
    </source>
</evidence>
<sequence>MNNSLVPAGAKKNELRRREIKGMIADGQSTIILDTKVLKLDAWIKFHLEGELAIKYMISSITGRWTNFVPPTQGGRFRRYNCEEDGEEAGGLESEISSGLRRRKSTSTISSALRSTSLPSSSSELLHSCVLDARTQKEIMLDQVNYPPVDAKHQGNITQKYRALNKRIQKEGLYNCNYFSYAVETFWYSILFALFIFCLRHSCFGFAGLFLGCFWHQLVFTAHDAGHMGIMHDFQTVSVLSSQTSLEG</sequence>
<evidence type="ECO:0000313" key="13">
    <source>
        <dbReference type="Proteomes" id="UP000184300"/>
    </source>
</evidence>
<dbReference type="InterPro" id="IPR012171">
    <property type="entry name" value="Fatty_acid_desaturase"/>
</dbReference>
<dbReference type="OrthoDB" id="260091at2759"/>
<dbReference type="GO" id="GO:0016717">
    <property type="term" value="F:oxidoreductase activity, acting on paired donors, with oxidation of a pair of donors resulting in the reduction of molecular oxygen to two molecules of water"/>
    <property type="evidence" value="ECO:0007669"/>
    <property type="project" value="TreeGrafter"/>
</dbReference>
<evidence type="ECO:0000256" key="1">
    <source>
        <dbReference type="ARBA" id="ARBA00004141"/>
    </source>
</evidence>
<dbReference type="GeneID" id="34458249"/>
<evidence type="ECO:0000256" key="9">
    <source>
        <dbReference type="ARBA" id="ARBA00023098"/>
    </source>
</evidence>
<evidence type="ECO:0000256" key="4">
    <source>
        <dbReference type="ARBA" id="ARBA00022692"/>
    </source>
</evidence>
<keyword evidence="6 11" id="KW-1133">Transmembrane helix</keyword>
<evidence type="ECO:0000256" key="8">
    <source>
        <dbReference type="ARBA" id="ARBA00023004"/>
    </source>
</evidence>
<evidence type="ECO:0000256" key="5">
    <source>
        <dbReference type="ARBA" id="ARBA00022723"/>
    </source>
</evidence>
<reference evidence="13" key="1">
    <citation type="journal article" date="2017" name="Genome Biol.">
        <title>Comparative genomics reveals high biological diversity and specific adaptations in the industrially and medically important fungal genus Aspergillus.</title>
        <authorList>
            <person name="de Vries R.P."/>
            <person name="Riley R."/>
            <person name="Wiebenga A."/>
            <person name="Aguilar-Osorio G."/>
            <person name="Amillis S."/>
            <person name="Uchima C.A."/>
            <person name="Anderluh G."/>
            <person name="Asadollahi M."/>
            <person name="Askin M."/>
            <person name="Barry K."/>
            <person name="Battaglia E."/>
            <person name="Bayram O."/>
            <person name="Benocci T."/>
            <person name="Braus-Stromeyer S.A."/>
            <person name="Caldana C."/>
            <person name="Canovas D."/>
            <person name="Cerqueira G.C."/>
            <person name="Chen F."/>
            <person name="Chen W."/>
            <person name="Choi C."/>
            <person name="Clum A."/>
            <person name="Dos Santos R.A."/>
            <person name="Damasio A.R."/>
            <person name="Diallinas G."/>
            <person name="Emri T."/>
            <person name="Fekete E."/>
            <person name="Flipphi M."/>
            <person name="Freyberg S."/>
            <person name="Gallo A."/>
            <person name="Gournas C."/>
            <person name="Habgood R."/>
            <person name="Hainaut M."/>
            <person name="Harispe M.L."/>
            <person name="Henrissat B."/>
            <person name="Hilden K.S."/>
            <person name="Hope R."/>
            <person name="Hossain A."/>
            <person name="Karabika E."/>
            <person name="Karaffa L."/>
            <person name="Karanyi Z."/>
            <person name="Krasevec N."/>
            <person name="Kuo A."/>
            <person name="Kusch H."/>
            <person name="LaButti K."/>
            <person name="Lagendijk E.L."/>
            <person name="Lapidus A."/>
            <person name="Levasseur A."/>
            <person name="Lindquist E."/>
            <person name="Lipzen A."/>
            <person name="Logrieco A.F."/>
            <person name="MacCabe A."/>
            <person name="Maekelae M.R."/>
            <person name="Malavazi I."/>
            <person name="Melin P."/>
            <person name="Meyer V."/>
            <person name="Mielnichuk N."/>
            <person name="Miskei M."/>
            <person name="Molnar A.P."/>
            <person name="Mule G."/>
            <person name="Ngan C.Y."/>
            <person name="Orejas M."/>
            <person name="Orosz E."/>
            <person name="Ouedraogo J.P."/>
            <person name="Overkamp K.M."/>
            <person name="Park H.-S."/>
            <person name="Perrone G."/>
            <person name="Piumi F."/>
            <person name="Punt P.J."/>
            <person name="Ram A.F."/>
            <person name="Ramon A."/>
            <person name="Rauscher S."/>
            <person name="Record E."/>
            <person name="Riano-Pachon D.M."/>
            <person name="Robert V."/>
            <person name="Roehrig J."/>
            <person name="Ruller R."/>
            <person name="Salamov A."/>
            <person name="Salih N.S."/>
            <person name="Samson R.A."/>
            <person name="Sandor E."/>
            <person name="Sanguinetti M."/>
            <person name="Schuetze T."/>
            <person name="Sepcic K."/>
            <person name="Shelest E."/>
            <person name="Sherlock G."/>
            <person name="Sophianopoulou V."/>
            <person name="Squina F.M."/>
            <person name="Sun H."/>
            <person name="Susca A."/>
            <person name="Todd R.B."/>
            <person name="Tsang A."/>
            <person name="Unkles S.E."/>
            <person name="van de Wiele N."/>
            <person name="van Rossen-Uffink D."/>
            <person name="Oliveira J.V."/>
            <person name="Vesth T.C."/>
            <person name="Visser J."/>
            <person name="Yu J.-H."/>
            <person name="Zhou M."/>
            <person name="Andersen M.R."/>
            <person name="Archer D.B."/>
            <person name="Baker S.E."/>
            <person name="Benoit I."/>
            <person name="Brakhage A.A."/>
            <person name="Braus G.H."/>
            <person name="Fischer R."/>
            <person name="Frisvad J.C."/>
            <person name="Goldman G.H."/>
            <person name="Houbraken J."/>
            <person name="Oakley B."/>
            <person name="Pocsi I."/>
            <person name="Scazzocchio C."/>
            <person name="Seiboth B."/>
            <person name="vanKuyk P.A."/>
            <person name="Wortman J."/>
            <person name="Dyer P.S."/>
            <person name="Grigoriev I.V."/>
        </authorList>
    </citation>
    <scope>NUCLEOTIDE SEQUENCE [LARGE SCALE GENOMIC DNA]</scope>
    <source>
        <strain evidence="13">CBS 516.65</strain>
    </source>
</reference>
<comment type="similarity">
    <text evidence="3">Belongs to the fatty acid desaturase type 1 family.</text>
</comment>
<evidence type="ECO:0000256" key="10">
    <source>
        <dbReference type="ARBA" id="ARBA00023136"/>
    </source>
</evidence>
<keyword evidence="9" id="KW-0443">Lipid metabolism</keyword>
<comment type="subcellular location">
    <subcellularLocation>
        <location evidence="1">Membrane</location>
        <topology evidence="1">Multi-pass membrane protein</topology>
    </subcellularLocation>
</comment>
<dbReference type="Proteomes" id="UP000184300">
    <property type="component" value="Unassembled WGS sequence"/>
</dbReference>
<dbReference type="RefSeq" id="XP_022405974.1">
    <property type="nucleotide sequence ID" value="XM_022541988.1"/>
</dbReference>
<dbReference type="PANTHER" id="PTHR19353:SF30">
    <property type="entry name" value="DELTA 8-(E)-SPHINGOLIPID DESATURASE"/>
    <property type="match status" value="1"/>
</dbReference>